<dbReference type="InterPro" id="IPR007621">
    <property type="entry name" value="TPM_dom"/>
</dbReference>
<evidence type="ECO:0000256" key="1">
    <source>
        <dbReference type="SAM" id="MobiDB-lite"/>
    </source>
</evidence>
<feature type="transmembrane region" description="Helical" evidence="2">
    <location>
        <begin position="218"/>
        <end position="245"/>
    </location>
</feature>
<sequence length="344" mass="38523">MRKALLFHFFLFISILGMAQDQYLQLRAIVTDSAQIFTPEQLNSLASKLNRFESETTNQLVILTINELGYETIEEYANGAFNQNRLGQEDKDNGILILFSKNDREVRIEVGYGLEPYITDAVASRIIRNTMIPRFKEEDYFGGLDLATDQIIEFLLDPEALEEFKRKMEEDSAMPLWAKIVMILFLSVFVFAGGFVFYKGYSALIEMFRGIFIGKLGLVPGIFMIPFGMLQAGFGLVFMLMPLFFLSMFLELNINIDPLMENLSWLYYVLPGFFVFTMLLALLKIMFKGKEDFKLSWVKSDSSYMSKTFSSSGTHSFGSSSGGSSSSFSGGGGSSGGGGASGSW</sequence>
<feature type="region of interest" description="Disordered" evidence="1">
    <location>
        <begin position="309"/>
        <end position="344"/>
    </location>
</feature>
<evidence type="ECO:0000313" key="5">
    <source>
        <dbReference type="Proteomes" id="UP000310406"/>
    </source>
</evidence>
<keyword evidence="2" id="KW-0812">Transmembrane</keyword>
<protein>
    <submittedName>
        <fullName evidence="4">TPM domain-containing protein</fullName>
    </submittedName>
</protein>
<dbReference type="Pfam" id="PF04536">
    <property type="entry name" value="TPM_phosphatase"/>
    <property type="match status" value="1"/>
</dbReference>
<keyword evidence="2" id="KW-0472">Membrane</keyword>
<evidence type="ECO:0000259" key="3">
    <source>
        <dbReference type="Pfam" id="PF04536"/>
    </source>
</evidence>
<comment type="caution">
    <text evidence="4">The sequence shown here is derived from an EMBL/GenBank/DDBJ whole genome shotgun (WGS) entry which is preliminary data.</text>
</comment>
<proteinExistence type="predicted"/>
<dbReference type="EMBL" id="SNTZ01000001">
    <property type="protein sequence ID" value="THV61613.1"/>
    <property type="molecule type" value="Genomic_DNA"/>
</dbReference>
<dbReference type="OrthoDB" id="9810918at2"/>
<evidence type="ECO:0000256" key="2">
    <source>
        <dbReference type="SAM" id="Phobius"/>
    </source>
</evidence>
<feature type="compositionally biased region" description="Low complexity" evidence="1">
    <location>
        <begin position="309"/>
        <end position="328"/>
    </location>
</feature>
<accession>A0A4S8RSB5</accession>
<organism evidence="4 5">
    <name type="scientific">Flagellimonas alvinocaridis</name>
    <dbReference type="NCBI Taxonomy" id="2530200"/>
    <lineage>
        <taxon>Bacteria</taxon>
        <taxon>Pseudomonadati</taxon>
        <taxon>Bacteroidota</taxon>
        <taxon>Flavobacteriia</taxon>
        <taxon>Flavobacteriales</taxon>
        <taxon>Flavobacteriaceae</taxon>
        <taxon>Flagellimonas</taxon>
    </lineage>
</organism>
<name>A0A4S8RSB5_9FLAO</name>
<dbReference type="PANTHER" id="PTHR30373">
    <property type="entry name" value="UPF0603 PROTEIN YGCG"/>
    <property type="match status" value="1"/>
</dbReference>
<feature type="transmembrane region" description="Helical" evidence="2">
    <location>
        <begin position="176"/>
        <end position="198"/>
    </location>
</feature>
<gene>
    <name evidence="4" type="ORF">EZV76_04585</name>
</gene>
<keyword evidence="2" id="KW-1133">Transmembrane helix</keyword>
<dbReference type="AlphaFoldDB" id="A0A4S8RSB5"/>
<feature type="transmembrane region" description="Helical" evidence="2">
    <location>
        <begin position="265"/>
        <end position="287"/>
    </location>
</feature>
<feature type="compositionally biased region" description="Gly residues" evidence="1">
    <location>
        <begin position="329"/>
        <end position="344"/>
    </location>
</feature>
<reference evidence="4 5" key="1">
    <citation type="submission" date="2019-03" db="EMBL/GenBank/DDBJ databases">
        <title>Muricauda SCR12 sp.nov, a marine bacterium isolated from Pacific Ocean:the Okinawa trough.</title>
        <authorList>
            <person name="Liu L."/>
        </authorList>
    </citation>
    <scope>NUCLEOTIDE SEQUENCE [LARGE SCALE GENOMIC DNA]</scope>
    <source>
        <strain evidence="4 5">SCR12</strain>
    </source>
</reference>
<dbReference type="PANTHER" id="PTHR30373:SF2">
    <property type="entry name" value="UPF0603 PROTEIN YGCG"/>
    <property type="match status" value="1"/>
</dbReference>
<dbReference type="Proteomes" id="UP000310406">
    <property type="component" value="Unassembled WGS sequence"/>
</dbReference>
<keyword evidence="5" id="KW-1185">Reference proteome</keyword>
<dbReference type="Gene3D" id="3.10.310.50">
    <property type="match status" value="1"/>
</dbReference>
<evidence type="ECO:0000313" key="4">
    <source>
        <dbReference type="EMBL" id="THV61613.1"/>
    </source>
</evidence>
<feature type="domain" description="TPM" evidence="3">
    <location>
        <begin position="30"/>
        <end position="153"/>
    </location>
</feature>